<dbReference type="EMBL" id="CAUYUJ010020259">
    <property type="protein sequence ID" value="CAK0896938.1"/>
    <property type="molecule type" value="Genomic_DNA"/>
</dbReference>
<dbReference type="InterPro" id="IPR037524">
    <property type="entry name" value="PA14/GLEYA"/>
</dbReference>
<evidence type="ECO:0000259" key="6">
    <source>
        <dbReference type="PROSITE" id="PS51820"/>
    </source>
</evidence>
<evidence type="ECO:0000256" key="5">
    <source>
        <dbReference type="ARBA" id="ARBA00023295"/>
    </source>
</evidence>
<evidence type="ECO:0000313" key="7">
    <source>
        <dbReference type="EMBL" id="CAK0896938.1"/>
    </source>
</evidence>
<dbReference type="SUPFAM" id="SSF56988">
    <property type="entry name" value="Anthrax protective antigen"/>
    <property type="match status" value="1"/>
</dbReference>
<proteinExistence type="inferred from homology"/>
<dbReference type="Proteomes" id="UP001189429">
    <property type="component" value="Unassembled WGS sequence"/>
</dbReference>
<name>A0ABN9XBL0_9DINO</name>
<dbReference type="InterPro" id="IPR002772">
    <property type="entry name" value="Glyco_hydro_3_C"/>
</dbReference>
<comment type="caution">
    <text evidence="7">The sequence shown here is derived from an EMBL/GenBank/DDBJ whole genome shotgun (WGS) entry which is preliminary data.</text>
</comment>
<gene>
    <name evidence="7" type="ORF">PCOR1329_LOCUS75266</name>
</gene>
<dbReference type="Gene3D" id="2.60.40.10">
    <property type="entry name" value="Immunoglobulins"/>
    <property type="match status" value="1"/>
</dbReference>
<evidence type="ECO:0000313" key="8">
    <source>
        <dbReference type="Proteomes" id="UP001189429"/>
    </source>
</evidence>
<dbReference type="PANTHER" id="PTHR42715:SF10">
    <property type="entry name" value="BETA-GLUCOSIDASE"/>
    <property type="match status" value="1"/>
</dbReference>
<evidence type="ECO:0000256" key="2">
    <source>
        <dbReference type="ARBA" id="ARBA00005336"/>
    </source>
</evidence>
<evidence type="ECO:0000256" key="1">
    <source>
        <dbReference type="ARBA" id="ARBA00000448"/>
    </source>
</evidence>
<reference evidence="7" key="1">
    <citation type="submission" date="2023-10" db="EMBL/GenBank/DDBJ databases">
        <authorList>
            <person name="Chen Y."/>
            <person name="Shah S."/>
            <person name="Dougan E. K."/>
            <person name="Thang M."/>
            <person name="Chan C."/>
        </authorList>
    </citation>
    <scope>NUCLEOTIDE SEQUENCE [LARGE SCALE GENOMIC DNA]</scope>
</reference>
<feature type="domain" description="PA14" evidence="6">
    <location>
        <begin position="53"/>
        <end position="219"/>
    </location>
</feature>
<dbReference type="Pfam" id="PF14310">
    <property type="entry name" value="Fn3-like"/>
    <property type="match status" value="1"/>
</dbReference>
<dbReference type="Gene3D" id="3.40.50.1700">
    <property type="entry name" value="Glycoside hydrolase family 3 C-terminal domain"/>
    <property type="match status" value="1"/>
</dbReference>
<protein>
    <recommendedName>
        <fullName evidence="3">beta-glucosidase</fullName>
        <ecNumber evidence="3">3.2.1.21</ecNumber>
    </recommendedName>
</protein>
<dbReference type="PANTHER" id="PTHR42715">
    <property type="entry name" value="BETA-GLUCOSIDASE"/>
    <property type="match status" value="1"/>
</dbReference>
<accession>A0ABN9XBL0</accession>
<dbReference type="InterPro" id="IPR050288">
    <property type="entry name" value="Cellulose_deg_GH3"/>
</dbReference>
<dbReference type="InterPro" id="IPR026891">
    <property type="entry name" value="Fn3-like"/>
</dbReference>
<dbReference type="EC" id="3.2.1.21" evidence="3"/>
<dbReference type="InterPro" id="IPR036881">
    <property type="entry name" value="Glyco_hydro_3_C_sf"/>
</dbReference>
<organism evidence="7 8">
    <name type="scientific">Prorocentrum cordatum</name>
    <dbReference type="NCBI Taxonomy" id="2364126"/>
    <lineage>
        <taxon>Eukaryota</taxon>
        <taxon>Sar</taxon>
        <taxon>Alveolata</taxon>
        <taxon>Dinophyceae</taxon>
        <taxon>Prorocentrales</taxon>
        <taxon>Prorocentraceae</taxon>
        <taxon>Prorocentrum</taxon>
    </lineage>
</organism>
<dbReference type="InterPro" id="IPR013783">
    <property type="entry name" value="Ig-like_fold"/>
</dbReference>
<evidence type="ECO:0000256" key="4">
    <source>
        <dbReference type="ARBA" id="ARBA00022801"/>
    </source>
</evidence>
<sequence>MGGGSSQVRVNPSSRNFVHALRRLVSGAVSYEPGCDSSGYLPQLTPDLCRAPGGRGMLDMAVFPGKDWPSGEAMGSRPVESMAEDAMRPGLVLPRNPVQPGRKGSYSVRLAGVLTPPAAGVYEFGLACSGRARFRVGGQVIAELPRPGGAGGPRPQSVGDMCPRMDEVRVCARLAAGCGTELEVEWVPSLRPPVGAHLLLGCRPRAPRDDPSAALDGAAAAAAAADAAVVVVGHTSVDETEGRDSAGLAIEAPVLELIRRVAAANARTVLVLNSCVPRDVGPVLGAVPAVVVSWFGGQEAAAGLASALVEGGWGPCGRLPFTWPRALGDTPAAFPDGAEGPRYPGVFADAAQEQGRVFYEEGLLLGYRWYQHRAIPPLFAFGHGLGYSSIAYRALELSCGAELPAGRGVELRVTVANTGTRPTKEVVQAYVAATGGAPLAGVKQLRAFAKRALAPGEAATVTLQLEPSALPAPGFEVLVGPSSADTPLRRVVRVA</sequence>
<keyword evidence="4" id="KW-0378">Hydrolase</keyword>
<comment type="similarity">
    <text evidence="2">Belongs to the glycosyl hydrolase 3 family.</text>
</comment>
<keyword evidence="5" id="KW-0326">Glycosidase</keyword>
<dbReference type="Pfam" id="PF01915">
    <property type="entry name" value="Glyco_hydro_3_C"/>
    <property type="match status" value="1"/>
</dbReference>
<keyword evidence="8" id="KW-1185">Reference proteome</keyword>
<evidence type="ECO:0000256" key="3">
    <source>
        <dbReference type="ARBA" id="ARBA00012744"/>
    </source>
</evidence>
<dbReference type="SMART" id="SM01217">
    <property type="entry name" value="Fn3_like"/>
    <property type="match status" value="1"/>
</dbReference>
<dbReference type="SUPFAM" id="SSF52279">
    <property type="entry name" value="Beta-D-glucan exohydrolase, C-terminal domain"/>
    <property type="match status" value="1"/>
</dbReference>
<dbReference type="PROSITE" id="PS51820">
    <property type="entry name" value="PA14"/>
    <property type="match status" value="1"/>
</dbReference>
<comment type="catalytic activity">
    <reaction evidence="1">
        <text>Hydrolysis of terminal, non-reducing beta-D-glucosyl residues with release of beta-D-glucose.</text>
        <dbReference type="EC" id="3.2.1.21"/>
    </reaction>
</comment>